<keyword evidence="3 7" id="KW-0963">Cytoplasm</keyword>
<dbReference type="InterPro" id="IPR005762">
    <property type="entry name" value="MurD"/>
</dbReference>
<dbReference type="Pfam" id="PF21799">
    <property type="entry name" value="MurD-like_N"/>
    <property type="match status" value="1"/>
</dbReference>
<evidence type="ECO:0000313" key="12">
    <source>
        <dbReference type="Proteomes" id="UP001157133"/>
    </source>
</evidence>
<dbReference type="GO" id="GO:0016874">
    <property type="term" value="F:ligase activity"/>
    <property type="evidence" value="ECO:0007669"/>
    <property type="project" value="UniProtKB-KW"/>
</dbReference>
<gene>
    <name evidence="7 11" type="primary">murD</name>
    <name evidence="11" type="ORF">theurythT_10540</name>
</gene>
<keyword evidence="7 8" id="KW-0132">Cell division</keyword>
<keyword evidence="7 8" id="KW-0961">Cell wall biogenesis/degradation</keyword>
<dbReference type="SUPFAM" id="SSF51984">
    <property type="entry name" value="MurCD N-terminal domain"/>
    <property type="match status" value="1"/>
</dbReference>
<dbReference type="Gene3D" id="3.40.50.720">
    <property type="entry name" value="NAD(P)-binding Rossmann-like Domain"/>
    <property type="match status" value="1"/>
</dbReference>
<dbReference type="Proteomes" id="UP001157133">
    <property type="component" value="Unassembled WGS sequence"/>
</dbReference>
<dbReference type="PANTHER" id="PTHR43692:SF1">
    <property type="entry name" value="UDP-N-ACETYLMURAMOYLALANINE--D-GLUTAMATE LIGASE"/>
    <property type="match status" value="1"/>
</dbReference>
<feature type="domain" description="Mur ligase C-terminal" evidence="9">
    <location>
        <begin position="308"/>
        <end position="423"/>
    </location>
</feature>
<comment type="pathway">
    <text evidence="2 7 8">Cell wall biogenesis; peptidoglycan biosynthesis.</text>
</comment>
<protein>
    <recommendedName>
        <fullName evidence="7 8">UDP-N-acetylmuramoylalanine--D-glutamate ligase</fullName>
        <ecNumber evidence="7 8">6.3.2.9</ecNumber>
    </recommendedName>
    <alternativeName>
        <fullName evidence="7">D-glutamic acid-adding enzyme</fullName>
    </alternativeName>
    <alternativeName>
        <fullName evidence="7">UDP-N-acetylmuramoyl-L-alanyl-D-glutamate synthetase</fullName>
    </alternativeName>
</protein>
<dbReference type="NCBIfam" id="TIGR01087">
    <property type="entry name" value="murD"/>
    <property type="match status" value="1"/>
</dbReference>
<evidence type="ECO:0000256" key="2">
    <source>
        <dbReference type="ARBA" id="ARBA00004752"/>
    </source>
</evidence>
<dbReference type="SUPFAM" id="SSF53244">
    <property type="entry name" value="MurD-like peptide ligases, peptide-binding domain"/>
    <property type="match status" value="1"/>
</dbReference>
<dbReference type="EC" id="6.3.2.9" evidence="7 8"/>
<comment type="caution">
    <text evidence="11">The sequence shown here is derived from an EMBL/GenBank/DDBJ whole genome shotgun (WGS) entry which is preliminary data.</text>
</comment>
<dbReference type="Gene3D" id="3.40.1190.10">
    <property type="entry name" value="Mur-like, catalytic domain"/>
    <property type="match status" value="1"/>
</dbReference>
<evidence type="ECO:0000256" key="4">
    <source>
        <dbReference type="ARBA" id="ARBA00022598"/>
    </source>
</evidence>
<feature type="domain" description="Mur ligase central" evidence="10">
    <location>
        <begin position="116"/>
        <end position="285"/>
    </location>
</feature>
<sequence>MLDITFLQNKNILILGAGLSGMSCARFLASHNIHFALNDSRESAVNEDEFAKDFPLSTLTTGSWDQTLISSAQIILVSPGIDTSIDEISQYLSPNVEMYGDIELYYRLTQTPTIAVTGSNGKSTVVSLVAHIGKSLGLNVELAGNIGVPPLDIIEQDLDMLVLELSSFQLETLSSMNAVSASLLNLCDDHLDRHKTLENYQAIKQRIYQQTQCAVINRDDSASHYSGQTKQLGFTANKPKANEFGICDHQNTPYLMHGDTPLIAIDDLPLSGNHNAINCLAALALGYAANWPLEKMVTALTSFEGLPHRCQRVPSNDGKTWINDSKATNVGATLAAITGLASPNRRLILIAGGQGKGADFSPLTKQLEENVDSAILFGEDQTLIKAVCPKTLDVHLVNDLGAATTLANELTTDNDIVLFSPACASFDQFKSYIARGNAFIKHVEEVSQCKA</sequence>
<evidence type="ECO:0000256" key="7">
    <source>
        <dbReference type="HAMAP-Rule" id="MF_00639"/>
    </source>
</evidence>
<dbReference type="InterPro" id="IPR036615">
    <property type="entry name" value="Mur_ligase_C_dom_sf"/>
</dbReference>
<keyword evidence="7 8" id="KW-0573">Peptidoglycan synthesis</keyword>
<dbReference type="RefSeq" id="WP_284206944.1">
    <property type="nucleotide sequence ID" value="NZ_BSSU01000005.1"/>
</dbReference>
<evidence type="ECO:0000259" key="9">
    <source>
        <dbReference type="Pfam" id="PF02875"/>
    </source>
</evidence>
<comment type="function">
    <text evidence="7 8">Cell wall formation. Catalyzes the addition of glutamate to the nucleotide precursor UDP-N-acetylmuramoyl-L-alanine (UMA).</text>
</comment>
<comment type="catalytic activity">
    <reaction evidence="7 8">
        <text>UDP-N-acetyl-alpha-D-muramoyl-L-alanine + D-glutamate + ATP = UDP-N-acetyl-alpha-D-muramoyl-L-alanyl-D-glutamate + ADP + phosphate + H(+)</text>
        <dbReference type="Rhea" id="RHEA:16429"/>
        <dbReference type="ChEBI" id="CHEBI:15378"/>
        <dbReference type="ChEBI" id="CHEBI:29986"/>
        <dbReference type="ChEBI" id="CHEBI:30616"/>
        <dbReference type="ChEBI" id="CHEBI:43474"/>
        <dbReference type="ChEBI" id="CHEBI:83898"/>
        <dbReference type="ChEBI" id="CHEBI:83900"/>
        <dbReference type="ChEBI" id="CHEBI:456216"/>
        <dbReference type="EC" id="6.3.2.9"/>
    </reaction>
</comment>
<accession>A0ABQ6H466</accession>
<dbReference type="SUPFAM" id="SSF53623">
    <property type="entry name" value="MurD-like peptide ligases, catalytic domain"/>
    <property type="match status" value="1"/>
</dbReference>
<dbReference type="InterPro" id="IPR036565">
    <property type="entry name" value="Mur-like_cat_sf"/>
</dbReference>
<dbReference type="PANTHER" id="PTHR43692">
    <property type="entry name" value="UDP-N-ACETYLMURAMOYLALANINE--D-GLUTAMATE LIGASE"/>
    <property type="match status" value="1"/>
</dbReference>
<proteinExistence type="inferred from homology"/>
<evidence type="ECO:0000256" key="3">
    <source>
        <dbReference type="ARBA" id="ARBA00022490"/>
    </source>
</evidence>
<keyword evidence="7 8" id="KW-0131">Cell cycle</keyword>
<dbReference type="Pfam" id="PF08245">
    <property type="entry name" value="Mur_ligase_M"/>
    <property type="match status" value="1"/>
</dbReference>
<organism evidence="11 12">
    <name type="scientific">Thalassotalea eurytherma</name>
    <dbReference type="NCBI Taxonomy" id="1144278"/>
    <lineage>
        <taxon>Bacteria</taxon>
        <taxon>Pseudomonadati</taxon>
        <taxon>Pseudomonadota</taxon>
        <taxon>Gammaproteobacteria</taxon>
        <taxon>Alteromonadales</taxon>
        <taxon>Colwelliaceae</taxon>
        <taxon>Thalassotalea</taxon>
    </lineage>
</organism>
<keyword evidence="5 7" id="KW-0547">Nucleotide-binding</keyword>
<keyword evidence="4 7" id="KW-0436">Ligase</keyword>
<evidence type="ECO:0000256" key="5">
    <source>
        <dbReference type="ARBA" id="ARBA00022741"/>
    </source>
</evidence>
<feature type="binding site" evidence="7">
    <location>
        <begin position="118"/>
        <end position="124"/>
    </location>
    <ligand>
        <name>ATP</name>
        <dbReference type="ChEBI" id="CHEBI:30616"/>
    </ligand>
</feature>
<comment type="similarity">
    <text evidence="7">Belongs to the MurCDEF family.</text>
</comment>
<dbReference type="HAMAP" id="MF_00639">
    <property type="entry name" value="MurD"/>
    <property type="match status" value="1"/>
</dbReference>
<comment type="subcellular location">
    <subcellularLocation>
        <location evidence="1 7 8">Cytoplasm</location>
    </subcellularLocation>
</comment>
<evidence type="ECO:0000259" key="10">
    <source>
        <dbReference type="Pfam" id="PF08245"/>
    </source>
</evidence>
<evidence type="ECO:0000256" key="6">
    <source>
        <dbReference type="ARBA" id="ARBA00022840"/>
    </source>
</evidence>
<keyword evidence="12" id="KW-1185">Reference proteome</keyword>
<dbReference type="Gene3D" id="3.90.190.20">
    <property type="entry name" value="Mur ligase, C-terminal domain"/>
    <property type="match status" value="1"/>
</dbReference>
<dbReference type="InterPro" id="IPR013221">
    <property type="entry name" value="Mur_ligase_cen"/>
</dbReference>
<evidence type="ECO:0000256" key="8">
    <source>
        <dbReference type="RuleBase" id="RU003664"/>
    </source>
</evidence>
<dbReference type="InterPro" id="IPR004101">
    <property type="entry name" value="Mur_ligase_C"/>
</dbReference>
<reference evidence="11 12" key="1">
    <citation type="submission" date="2023-03" db="EMBL/GenBank/DDBJ databases">
        <title>Draft genome sequence of Thalassotalea eurytherma JCM 18482T.</title>
        <authorList>
            <person name="Sawabe T."/>
        </authorList>
    </citation>
    <scope>NUCLEOTIDE SEQUENCE [LARGE SCALE GENOMIC DNA]</scope>
    <source>
        <strain evidence="11 12">JCM 18482</strain>
    </source>
</reference>
<keyword evidence="7 8" id="KW-0133">Cell shape</keyword>
<evidence type="ECO:0000313" key="11">
    <source>
        <dbReference type="EMBL" id="GLX81602.1"/>
    </source>
</evidence>
<evidence type="ECO:0000256" key="1">
    <source>
        <dbReference type="ARBA" id="ARBA00004496"/>
    </source>
</evidence>
<name>A0ABQ6H466_9GAMM</name>
<dbReference type="Pfam" id="PF02875">
    <property type="entry name" value="Mur_ligase_C"/>
    <property type="match status" value="1"/>
</dbReference>
<dbReference type="EMBL" id="BSSU01000005">
    <property type="protein sequence ID" value="GLX81602.1"/>
    <property type="molecule type" value="Genomic_DNA"/>
</dbReference>
<keyword evidence="6 7" id="KW-0067">ATP-binding</keyword>